<sequence length="384" mass="42179">MESSGKEPEPLVTFGTNQKMPDWSSNITETADDRKRAANERRALQNRIAQRLYRQRKDNRIAELEAQVAAMTGDKNSNSSSRKTQVMWIQGLERRVKELEAENVRLKKWRIEERPHTDLKREYGTNSASGFHSGAGFGVRHPVVPHPFLNPVLHAGYSNDAATMYPTVSQYTLAPYPTSYPPTLYHPLSCSVPANPYLTPSSDSRFRIPGNHHTVNAHQTLFPSTTSSAYPHPWAEWDTKVNHGYNCSTQEPRTEYAAKLTTHPALSGEPVSKDITRINPVCPDLAHSGPCPNFANREDVVSAKINGSSSSGIDCVRSESLMNSMIIREGVGDDGARCESQIEDNQATSVAVQGCAGVSGVSDGVGAFSIKVLLLEDNTQTTPS</sequence>
<dbReference type="Proteomes" id="UP000193642">
    <property type="component" value="Unassembled WGS sequence"/>
</dbReference>
<dbReference type="InterPro" id="IPR004827">
    <property type="entry name" value="bZIP"/>
</dbReference>
<evidence type="ECO:0000256" key="3">
    <source>
        <dbReference type="SAM" id="Coils"/>
    </source>
</evidence>
<comment type="subcellular location">
    <subcellularLocation>
        <location evidence="1">Nucleus</location>
    </subcellularLocation>
</comment>
<evidence type="ECO:0000256" key="4">
    <source>
        <dbReference type="SAM" id="MobiDB-lite"/>
    </source>
</evidence>
<feature type="coiled-coil region" evidence="3">
    <location>
        <begin position="27"/>
        <end position="109"/>
    </location>
</feature>
<comment type="caution">
    <text evidence="6">The sequence shown here is derived from an EMBL/GenBank/DDBJ whole genome shotgun (WGS) entry which is preliminary data.</text>
</comment>
<evidence type="ECO:0000313" key="6">
    <source>
        <dbReference type="EMBL" id="ORY41574.1"/>
    </source>
</evidence>
<dbReference type="InterPro" id="IPR046347">
    <property type="entry name" value="bZIP_sf"/>
</dbReference>
<reference evidence="6 7" key="1">
    <citation type="submission" date="2016-07" db="EMBL/GenBank/DDBJ databases">
        <title>Pervasive Adenine N6-methylation of Active Genes in Fungi.</title>
        <authorList>
            <consortium name="DOE Joint Genome Institute"/>
            <person name="Mondo S.J."/>
            <person name="Dannebaum R.O."/>
            <person name="Kuo R.C."/>
            <person name="Labutti K."/>
            <person name="Haridas S."/>
            <person name="Kuo A."/>
            <person name="Salamov A."/>
            <person name="Ahrendt S.R."/>
            <person name="Lipzen A."/>
            <person name="Sullivan W."/>
            <person name="Andreopoulos W.B."/>
            <person name="Clum A."/>
            <person name="Lindquist E."/>
            <person name="Daum C."/>
            <person name="Ramamoorthy G.K."/>
            <person name="Gryganskyi A."/>
            <person name="Culley D."/>
            <person name="Magnuson J.K."/>
            <person name="James T.Y."/>
            <person name="O'Malley M.A."/>
            <person name="Stajich J.E."/>
            <person name="Spatafora J.W."/>
            <person name="Visel A."/>
            <person name="Grigoriev I.V."/>
        </authorList>
    </citation>
    <scope>NUCLEOTIDE SEQUENCE [LARGE SCALE GENOMIC DNA]</scope>
    <source>
        <strain evidence="6 7">JEL800</strain>
    </source>
</reference>
<dbReference type="GO" id="GO:0090575">
    <property type="term" value="C:RNA polymerase II transcription regulator complex"/>
    <property type="evidence" value="ECO:0007669"/>
    <property type="project" value="TreeGrafter"/>
</dbReference>
<gene>
    <name evidence="6" type="ORF">BCR33DRAFT_852095</name>
</gene>
<dbReference type="PANTHER" id="PTHR40621">
    <property type="entry name" value="TRANSCRIPTION FACTOR KAPC-RELATED"/>
    <property type="match status" value="1"/>
</dbReference>
<keyword evidence="3" id="KW-0175">Coiled coil</keyword>
<evidence type="ECO:0000256" key="2">
    <source>
        <dbReference type="ARBA" id="ARBA00023242"/>
    </source>
</evidence>
<dbReference type="GO" id="GO:0000976">
    <property type="term" value="F:transcription cis-regulatory region binding"/>
    <property type="evidence" value="ECO:0007669"/>
    <property type="project" value="InterPro"/>
</dbReference>
<accession>A0A1Y2C3V9</accession>
<feature type="region of interest" description="Disordered" evidence="4">
    <location>
        <begin position="1"/>
        <end position="25"/>
    </location>
</feature>
<name>A0A1Y2C3V9_9FUNG</name>
<protein>
    <recommendedName>
        <fullName evidence="5">BZIP domain-containing protein</fullName>
    </recommendedName>
</protein>
<keyword evidence="2" id="KW-0539">Nucleus</keyword>
<dbReference type="GO" id="GO:0001228">
    <property type="term" value="F:DNA-binding transcription activator activity, RNA polymerase II-specific"/>
    <property type="evidence" value="ECO:0007669"/>
    <property type="project" value="TreeGrafter"/>
</dbReference>
<dbReference type="OrthoDB" id="2162861at2759"/>
<keyword evidence="7" id="KW-1185">Reference proteome</keyword>
<dbReference type="PANTHER" id="PTHR40621:SF6">
    <property type="entry name" value="AP-1-LIKE TRANSCRIPTION FACTOR YAP1-RELATED"/>
    <property type="match status" value="1"/>
</dbReference>
<dbReference type="CDD" id="cd14688">
    <property type="entry name" value="bZIP_YAP"/>
    <property type="match status" value="1"/>
</dbReference>
<evidence type="ECO:0000259" key="5">
    <source>
        <dbReference type="Pfam" id="PF00170"/>
    </source>
</evidence>
<dbReference type="InterPro" id="IPR050936">
    <property type="entry name" value="AP-1-like"/>
</dbReference>
<organism evidence="6 7">
    <name type="scientific">Rhizoclosmatium globosum</name>
    <dbReference type="NCBI Taxonomy" id="329046"/>
    <lineage>
        <taxon>Eukaryota</taxon>
        <taxon>Fungi</taxon>
        <taxon>Fungi incertae sedis</taxon>
        <taxon>Chytridiomycota</taxon>
        <taxon>Chytridiomycota incertae sedis</taxon>
        <taxon>Chytridiomycetes</taxon>
        <taxon>Chytridiales</taxon>
        <taxon>Chytriomycetaceae</taxon>
        <taxon>Rhizoclosmatium</taxon>
    </lineage>
</organism>
<dbReference type="EMBL" id="MCGO01000031">
    <property type="protein sequence ID" value="ORY41574.1"/>
    <property type="molecule type" value="Genomic_DNA"/>
</dbReference>
<dbReference type="Pfam" id="PF00170">
    <property type="entry name" value="bZIP_1"/>
    <property type="match status" value="1"/>
</dbReference>
<dbReference type="SUPFAM" id="SSF57959">
    <property type="entry name" value="Leucine zipper domain"/>
    <property type="match status" value="1"/>
</dbReference>
<dbReference type="Gene3D" id="1.20.5.170">
    <property type="match status" value="1"/>
</dbReference>
<proteinExistence type="predicted"/>
<feature type="compositionally biased region" description="Polar residues" evidence="4">
    <location>
        <begin position="14"/>
        <end position="25"/>
    </location>
</feature>
<evidence type="ECO:0000256" key="1">
    <source>
        <dbReference type="ARBA" id="ARBA00004123"/>
    </source>
</evidence>
<dbReference type="AlphaFoldDB" id="A0A1Y2C3V9"/>
<evidence type="ECO:0000313" key="7">
    <source>
        <dbReference type="Proteomes" id="UP000193642"/>
    </source>
</evidence>
<feature type="domain" description="BZIP" evidence="5">
    <location>
        <begin position="36"/>
        <end position="74"/>
    </location>
</feature>